<dbReference type="PROSITE" id="PS51257">
    <property type="entry name" value="PROKAR_LIPOPROTEIN"/>
    <property type="match status" value="1"/>
</dbReference>
<evidence type="ECO:0000259" key="7">
    <source>
        <dbReference type="Pfam" id="PF13525"/>
    </source>
</evidence>
<dbReference type="CDD" id="cd15830">
    <property type="entry name" value="BamD"/>
    <property type="match status" value="1"/>
</dbReference>
<comment type="function">
    <text evidence="6">Part of the outer membrane protein assembly complex, which is involved in assembly and insertion of beta-barrel proteins into the outer membrane.</text>
</comment>
<evidence type="ECO:0000256" key="4">
    <source>
        <dbReference type="ARBA" id="ARBA00023237"/>
    </source>
</evidence>
<evidence type="ECO:0000256" key="6">
    <source>
        <dbReference type="HAMAP-Rule" id="MF_00922"/>
    </source>
</evidence>
<evidence type="ECO:0000313" key="8">
    <source>
        <dbReference type="EMBL" id="MCE2597020.1"/>
    </source>
</evidence>
<dbReference type="EMBL" id="JAIMJA010000030">
    <property type="protein sequence ID" value="MCE2597020.1"/>
    <property type="molecule type" value="Genomic_DNA"/>
</dbReference>
<evidence type="ECO:0000256" key="3">
    <source>
        <dbReference type="ARBA" id="ARBA00023139"/>
    </source>
</evidence>
<dbReference type="SUPFAM" id="SSF48452">
    <property type="entry name" value="TPR-like"/>
    <property type="match status" value="1"/>
</dbReference>
<evidence type="ECO:0000256" key="5">
    <source>
        <dbReference type="ARBA" id="ARBA00023288"/>
    </source>
</evidence>
<keyword evidence="4 6" id="KW-0998">Cell outer membrane</keyword>
<keyword evidence="5 6" id="KW-0449">Lipoprotein</keyword>
<keyword evidence="9" id="KW-1185">Reference proteome</keyword>
<dbReference type="PANTHER" id="PTHR37423">
    <property type="entry name" value="SOLUBLE LYTIC MUREIN TRANSGLYCOSYLASE-RELATED"/>
    <property type="match status" value="1"/>
</dbReference>
<dbReference type="HAMAP" id="MF_00922">
    <property type="entry name" value="OM_assembly_BamD"/>
    <property type="match status" value="1"/>
</dbReference>
<comment type="caution">
    <text evidence="8">The sequence shown here is derived from an EMBL/GenBank/DDBJ whole genome shotgun (WGS) entry which is preliminary data.</text>
</comment>
<keyword evidence="3 6" id="KW-0564">Palmitate</keyword>
<comment type="similarity">
    <text evidence="6">Belongs to the BamD family.</text>
</comment>
<dbReference type="Pfam" id="PF13525">
    <property type="entry name" value="YfiO"/>
    <property type="match status" value="1"/>
</dbReference>
<evidence type="ECO:0000256" key="2">
    <source>
        <dbReference type="ARBA" id="ARBA00023136"/>
    </source>
</evidence>
<dbReference type="InterPro" id="IPR011990">
    <property type="entry name" value="TPR-like_helical_dom_sf"/>
</dbReference>
<dbReference type="Proteomes" id="UP001201273">
    <property type="component" value="Unassembled WGS sequence"/>
</dbReference>
<feature type="domain" description="Outer membrane lipoprotein BamD-like" evidence="7">
    <location>
        <begin position="32"/>
        <end position="236"/>
    </location>
</feature>
<dbReference type="InterPro" id="IPR017689">
    <property type="entry name" value="BamD"/>
</dbReference>
<sequence>MKKSVRLISAVALTAIFTLGCSSKDDAEKVPDKAPVVLYEDAQQALQAGNYTQAAEVLEALDARYPFGPHSEQVQLDLIYAYYKSNESAQAMANIERFLRLSPTHKDIDYVYYMRGLTHMAMSSTFFHSVFGIDRFDRNTSLYQNAFMDFKRLLQRYPDSVYAADAQARMIGIKDSLARYEIEVAKWYIKRDAFVAAINRGKYVLEHFPDTSATEQALEVMLTGYTELKVDQPKARTLAVMKANFPDNKWVR</sequence>
<comment type="subcellular location">
    <subcellularLocation>
        <location evidence="6">Cell outer membrane</location>
        <topology evidence="6">Lipid-anchor</topology>
    </subcellularLocation>
</comment>
<protein>
    <recommendedName>
        <fullName evidence="6">Outer membrane protein assembly factor BamD</fullName>
    </recommendedName>
</protein>
<gene>
    <name evidence="6" type="primary">bamD</name>
    <name evidence="8" type="ORF">K6Y31_19780</name>
</gene>
<evidence type="ECO:0000256" key="1">
    <source>
        <dbReference type="ARBA" id="ARBA00022729"/>
    </source>
</evidence>
<dbReference type="NCBIfam" id="TIGR03302">
    <property type="entry name" value="OM_YfiO"/>
    <property type="match status" value="1"/>
</dbReference>
<evidence type="ECO:0000313" key="9">
    <source>
        <dbReference type="Proteomes" id="UP001201273"/>
    </source>
</evidence>
<dbReference type="RefSeq" id="WP_233054767.1">
    <property type="nucleotide sequence ID" value="NZ_JAIMJA010000030.1"/>
</dbReference>
<keyword evidence="1 6" id="KW-0732">Signal</keyword>
<reference evidence="8 9" key="1">
    <citation type="journal article" date="2022" name="Environ. Microbiol. Rep.">
        <title>Eco-phylogenetic analyses reveal divergent evolution of vitamin B12 metabolism in the marine bacterial family 'Psychromonadaceae'.</title>
        <authorList>
            <person name="Jin X."/>
            <person name="Yang Y."/>
            <person name="Cao H."/>
            <person name="Gao B."/>
            <person name="Zhao Z."/>
        </authorList>
    </citation>
    <scope>NUCLEOTIDE SEQUENCE [LARGE SCALE GENOMIC DNA]</scope>
    <source>
        <strain evidence="8 9">MKS20</strain>
    </source>
</reference>
<keyword evidence="2 6" id="KW-0472">Membrane</keyword>
<name>A0ABS8WI25_9GAMM</name>
<proteinExistence type="inferred from homology"/>
<organism evidence="8 9">
    <name type="scientific">Motilimonas cestriensis</name>
    <dbReference type="NCBI Taxonomy" id="2742685"/>
    <lineage>
        <taxon>Bacteria</taxon>
        <taxon>Pseudomonadati</taxon>
        <taxon>Pseudomonadota</taxon>
        <taxon>Gammaproteobacteria</taxon>
        <taxon>Alteromonadales</taxon>
        <taxon>Alteromonadales genera incertae sedis</taxon>
        <taxon>Motilimonas</taxon>
    </lineage>
</organism>
<dbReference type="InterPro" id="IPR039565">
    <property type="entry name" value="BamD-like"/>
</dbReference>
<accession>A0ABS8WI25</accession>
<comment type="subunit">
    <text evidence="6">Part of the Bam complex.</text>
</comment>
<dbReference type="PANTHER" id="PTHR37423:SF1">
    <property type="entry name" value="OUTER MEMBRANE PROTEIN ASSEMBLY FACTOR BAMD"/>
    <property type="match status" value="1"/>
</dbReference>
<dbReference type="Gene3D" id="1.25.40.10">
    <property type="entry name" value="Tetratricopeptide repeat domain"/>
    <property type="match status" value="1"/>
</dbReference>